<dbReference type="EMBL" id="MGAR01000001">
    <property type="protein sequence ID" value="OGK52817.1"/>
    <property type="molecule type" value="Genomic_DNA"/>
</dbReference>
<evidence type="ECO:0000256" key="2">
    <source>
        <dbReference type="PIRSR" id="PIRSR600888-3"/>
    </source>
</evidence>
<dbReference type="InterPro" id="IPR011051">
    <property type="entry name" value="RmlC_Cupin_sf"/>
</dbReference>
<dbReference type="Pfam" id="PF00908">
    <property type="entry name" value="dTDP_sugar_isom"/>
    <property type="match status" value="1"/>
</dbReference>
<feature type="active site" description="Proton acceptor" evidence="1">
    <location>
        <position position="77"/>
    </location>
</feature>
<protein>
    <recommendedName>
        <fullName evidence="5">dTDP-4-dehydrorhamnose 3,5-epimerase</fullName>
    </recommendedName>
</protein>
<evidence type="ECO:0008006" key="5">
    <source>
        <dbReference type="Google" id="ProtNLM"/>
    </source>
</evidence>
<name>A0A1F7JB19_9BACT</name>
<dbReference type="PANTHER" id="PTHR21047:SF2">
    <property type="entry name" value="THYMIDINE DIPHOSPHO-4-KETO-RHAMNOSE 3,5-EPIMERASE"/>
    <property type="match status" value="1"/>
</dbReference>
<reference evidence="3 4" key="1">
    <citation type="journal article" date="2016" name="Nat. Commun.">
        <title>Thousands of microbial genomes shed light on interconnected biogeochemical processes in an aquifer system.</title>
        <authorList>
            <person name="Anantharaman K."/>
            <person name="Brown C.T."/>
            <person name="Hug L.A."/>
            <person name="Sharon I."/>
            <person name="Castelle C.J."/>
            <person name="Probst A.J."/>
            <person name="Thomas B.C."/>
            <person name="Singh A."/>
            <person name="Wilkins M.J."/>
            <person name="Karaoz U."/>
            <person name="Brodie E.L."/>
            <person name="Williams K.H."/>
            <person name="Hubbard S.S."/>
            <person name="Banfield J.F."/>
        </authorList>
    </citation>
    <scope>NUCLEOTIDE SEQUENCE [LARGE SCALE GENOMIC DNA]</scope>
</reference>
<dbReference type="Gene3D" id="2.60.120.10">
    <property type="entry name" value="Jelly Rolls"/>
    <property type="match status" value="1"/>
</dbReference>
<dbReference type="GO" id="GO:0000271">
    <property type="term" value="P:polysaccharide biosynthetic process"/>
    <property type="evidence" value="ECO:0007669"/>
    <property type="project" value="TreeGrafter"/>
</dbReference>
<dbReference type="GO" id="GO:0005829">
    <property type="term" value="C:cytosol"/>
    <property type="evidence" value="ECO:0007669"/>
    <property type="project" value="TreeGrafter"/>
</dbReference>
<organism evidence="3 4">
    <name type="scientific">Candidatus Roizmanbacteria bacterium RIFCSPLOWO2_01_FULL_41_22</name>
    <dbReference type="NCBI Taxonomy" id="1802067"/>
    <lineage>
        <taxon>Bacteria</taxon>
        <taxon>Candidatus Roizmaniibacteriota</taxon>
    </lineage>
</organism>
<proteinExistence type="predicted"/>
<evidence type="ECO:0000313" key="3">
    <source>
        <dbReference type="EMBL" id="OGK52817.1"/>
    </source>
</evidence>
<dbReference type="InterPro" id="IPR014710">
    <property type="entry name" value="RmlC-like_jellyroll"/>
</dbReference>
<dbReference type="PANTHER" id="PTHR21047">
    <property type="entry name" value="DTDP-6-DEOXY-D-GLUCOSE-3,5 EPIMERASE"/>
    <property type="match status" value="1"/>
</dbReference>
<dbReference type="SUPFAM" id="SSF51182">
    <property type="entry name" value="RmlC-like cupins"/>
    <property type="match status" value="1"/>
</dbReference>
<dbReference type="Proteomes" id="UP000176480">
    <property type="component" value="Unassembled WGS sequence"/>
</dbReference>
<sequence length="201" mass="23460">MQQILYQPAEELLYEQDIFRTAINGLFYVKHTTNRDERGFFSELARMPEIEKVIGHPFPVKQINQSRSSTGVVRGIHSEDWNKYATVTNGKCFCALVDLRPESPTFGKKEYFMLGFDREALDGSLFIPARIGNSMCVMEGPMDYLYFVDKLYQNRDEKDDQVISLFDPDLQIPWPIPKERMIISNRDKNAITLRSRFPEKF</sequence>
<evidence type="ECO:0000256" key="1">
    <source>
        <dbReference type="PIRSR" id="PIRSR600888-1"/>
    </source>
</evidence>
<dbReference type="AlphaFoldDB" id="A0A1F7JB19"/>
<feature type="site" description="Participates in a stacking interaction with the thymidine ring of dTDP-4-oxo-6-deoxyglucose" evidence="2">
    <location>
        <position position="152"/>
    </location>
</feature>
<evidence type="ECO:0000313" key="4">
    <source>
        <dbReference type="Proteomes" id="UP000176480"/>
    </source>
</evidence>
<dbReference type="InterPro" id="IPR000888">
    <property type="entry name" value="RmlC-like"/>
</dbReference>
<gene>
    <name evidence="3" type="ORF">A2966_04690</name>
</gene>
<comment type="caution">
    <text evidence="3">The sequence shown here is derived from an EMBL/GenBank/DDBJ whole genome shotgun (WGS) entry which is preliminary data.</text>
</comment>
<dbReference type="STRING" id="1802067.A2966_04690"/>
<feature type="active site" description="Proton donor" evidence="1">
    <location>
        <position position="146"/>
    </location>
</feature>
<dbReference type="GO" id="GO:0008830">
    <property type="term" value="F:dTDP-4-dehydrorhamnose 3,5-epimerase activity"/>
    <property type="evidence" value="ECO:0007669"/>
    <property type="project" value="InterPro"/>
</dbReference>
<accession>A0A1F7JB19</accession>